<sequence length="98" mass="11534">RVRKGHEEMKSVISDYIRDFDKVINKIGIKEIVAGGNLQIEISTTFQEVRDLENMLDKVLNLAFYNDKAFQNEFNEETAKDNMRLENMKKKKVYFSIV</sequence>
<feature type="non-terminal residue" evidence="1">
    <location>
        <position position="1"/>
    </location>
</feature>
<dbReference type="EMBL" id="CAJVPU010007332">
    <property type="protein sequence ID" value="CAG8571375.1"/>
    <property type="molecule type" value="Genomic_DNA"/>
</dbReference>
<proteinExistence type="predicted"/>
<reference evidence="1" key="1">
    <citation type="submission" date="2021-06" db="EMBL/GenBank/DDBJ databases">
        <authorList>
            <person name="Kallberg Y."/>
            <person name="Tangrot J."/>
            <person name="Rosling A."/>
        </authorList>
    </citation>
    <scope>NUCLEOTIDE SEQUENCE</scope>
    <source>
        <strain evidence="1">IL203A</strain>
    </source>
</reference>
<organism evidence="1 2">
    <name type="scientific">Dentiscutata heterogama</name>
    <dbReference type="NCBI Taxonomy" id="1316150"/>
    <lineage>
        <taxon>Eukaryota</taxon>
        <taxon>Fungi</taxon>
        <taxon>Fungi incertae sedis</taxon>
        <taxon>Mucoromycota</taxon>
        <taxon>Glomeromycotina</taxon>
        <taxon>Glomeromycetes</taxon>
        <taxon>Diversisporales</taxon>
        <taxon>Gigasporaceae</taxon>
        <taxon>Dentiscutata</taxon>
    </lineage>
</organism>
<comment type="caution">
    <text evidence="1">The sequence shown here is derived from an EMBL/GenBank/DDBJ whole genome shotgun (WGS) entry which is preliminary data.</text>
</comment>
<name>A0ACA9M7D5_9GLOM</name>
<protein>
    <submittedName>
        <fullName evidence="1">12668_t:CDS:1</fullName>
    </submittedName>
</protein>
<accession>A0ACA9M7D5</accession>
<evidence type="ECO:0000313" key="1">
    <source>
        <dbReference type="EMBL" id="CAG8571375.1"/>
    </source>
</evidence>
<gene>
    <name evidence="1" type="ORF">DHETER_LOCUS6075</name>
</gene>
<keyword evidence="2" id="KW-1185">Reference proteome</keyword>
<evidence type="ECO:0000313" key="2">
    <source>
        <dbReference type="Proteomes" id="UP000789702"/>
    </source>
</evidence>
<dbReference type="Proteomes" id="UP000789702">
    <property type="component" value="Unassembled WGS sequence"/>
</dbReference>